<feature type="domain" description="Disintegrin" evidence="3">
    <location>
        <begin position="335"/>
        <end position="418"/>
    </location>
</feature>
<dbReference type="InterPro" id="IPR001762">
    <property type="entry name" value="Disintegrin_dom"/>
</dbReference>
<dbReference type="InterPro" id="IPR024079">
    <property type="entry name" value="MetalloPept_cat_dom_sf"/>
</dbReference>
<feature type="binding site" evidence="1">
    <location>
        <position position="264"/>
    </location>
    <ligand>
        <name>Zn(2+)</name>
        <dbReference type="ChEBI" id="CHEBI:29105"/>
        <note>catalytic</note>
    </ligand>
</feature>
<dbReference type="GO" id="GO:0004222">
    <property type="term" value="F:metalloendopeptidase activity"/>
    <property type="evidence" value="ECO:0007669"/>
    <property type="project" value="InterPro"/>
</dbReference>
<dbReference type="AlphaFoldDB" id="A0A0L0GGC8"/>
<accession>A0A0L0GGC8</accession>
<reference evidence="5 6" key="1">
    <citation type="submission" date="2011-02" db="EMBL/GenBank/DDBJ databases">
        <title>The Genome Sequence of Sphaeroforma arctica JP610.</title>
        <authorList>
            <consortium name="The Broad Institute Genome Sequencing Platform"/>
            <person name="Russ C."/>
            <person name="Cuomo C."/>
            <person name="Young S.K."/>
            <person name="Zeng Q."/>
            <person name="Gargeya S."/>
            <person name="Alvarado L."/>
            <person name="Berlin A."/>
            <person name="Chapman S.B."/>
            <person name="Chen Z."/>
            <person name="Freedman E."/>
            <person name="Gellesch M."/>
            <person name="Goldberg J."/>
            <person name="Griggs A."/>
            <person name="Gujja S."/>
            <person name="Heilman E."/>
            <person name="Heiman D."/>
            <person name="Howarth C."/>
            <person name="Mehta T."/>
            <person name="Neiman D."/>
            <person name="Pearson M."/>
            <person name="Roberts A."/>
            <person name="Saif S."/>
            <person name="Shea T."/>
            <person name="Shenoy N."/>
            <person name="Sisk P."/>
            <person name="Stolte C."/>
            <person name="Sykes S."/>
            <person name="White J."/>
            <person name="Yandava C."/>
            <person name="Burger G."/>
            <person name="Gray M.W."/>
            <person name="Holland P.W.H."/>
            <person name="King N."/>
            <person name="Lang F.B.F."/>
            <person name="Roger A.J."/>
            <person name="Ruiz-Trillo I."/>
            <person name="Haas B."/>
            <person name="Nusbaum C."/>
            <person name="Birren B."/>
        </authorList>
    </citation>
    <scope>NUCLEOTIDE SEQUENCE [LARGE SCALE GENOMIC DNA]</scope>
    <source>
        <strain evidence="5 6">JP610</strain>
    </source>
</reference>
<gene>
    <name evidence="5" type="ORF">SARC_00509</name>
</gene>
<feature type="domain" description="Peptidase M12B" evidence="4">
    <location>
        <begin position="101"/>
        <end position="334"/>
    </location>
</feature>
<dbReference type="PANTHER" id="PTHR45702:SF2">
    <property type="entry name" value="KUZBANIAN, ISOFORM A"/>
    <property type="match status" value="1"/>
</dbReference>
<dbReference type="OrthoDB" id="2149267at2759"/>
<dbReference type="SUPFAM" id="SSF51445">
    <property type="entry name" value="(Trans)glycosidases"/>
    <property type="match status" value="1"/>
</dbReference>
<dbReference type="InterPro" id="IPR051489">
    <property type="entry name" value="ADAM_Metalloproteinase"/>
</dbReference>
<dbReference type="EMBL" id="KQ241612">
    <property type="protein sequence ID" value="KNC87368.1"/>
    <property type="molecule type" value="Genomic_DNA"/>
</dbReference>
<keyword evidence="6" id="KW-1185">Reference proteome</keyword>
<dbReference type="SMART" id="SM00050">
    <property type="entry name" value="DISIN"/>
    <property type="match status" value="1"/>
</dbReference>
<evidence type="ECO:0000313" key="6">
    <source>
        <dbReference type="Proteomes" id="UP000054560"/>
    </source>
</evidence>
<dbReference type="Gene3D" id="3.40.390.10">
    <property type="entry name" value="Collagenase (Catalytic Domain)"/>
    <property type="match status" value="1"/>
</dbReference>
<dbReference type="GeneID" id="25901013"/>
<dbReference type="InterPro" id="IPR001590">
    <property type="entry name" value="Peptidase_M12B"/>
</dbReference>
<dbReference type="eggNOG" id="KOG3658">
    <property type="taxonomic scope" value="Eukaryota"/>
</dbReference>
<feature type="region of interest" description="Disordered" evidence="2">
    <location>
        <begin position="1135"/>
        <end position="1161"/>
    </location>
</feature>
<dbReference type="GO" id="GO:0006509">
    <property type="term" value="P:membrane protein ectodomain proteolysis"/>
    <property type="evidence" value="ECO:0007669"/>
    <property type="project" value="TreeGrafter"/>
</dbReference>
<organism evidence="5 6">
    <name type="scientific">Sphaeroforma arctica JP610</name>
    <dbReference type="NCBI Taxonomy" id="667725"/>
    <lineage>
        <taxon>Eukaryota</taxon>
        <taxon>Ichthyosporea</taxon>
        <taxon>Ichthyophonida</taxon>
        <taxon>Sphaeroforma</taxon>
    </lineage>
</organism>
<comment type="caution">
    <text evidence="1">Lacks conserved residue(s) required for the propagation of feature annotation.</text>
</comment>
<dbReference type="GO" id="GO:0007219">
    <property type="term" value="P:Notch signaling pathway"/>
    <property type="evidence" value="ECO:0007669"/>
    <property type="project" value="TreeGrafter"/>
</dbReference>
<dbReference type="InterPro" id="IPR036436">
    <property type="entry name" value="Disintegrin_dom_sf"/>
</dbReference>
<dbReference type="Gene3D" id="3.20.20.80">
    <property type="entry name" value="Glycosidases"/>
    <property type="match status" value="1"/>
</dbReference>
<dbReference type="GO" id="GO:0046872">
    <property type="term" value="F:metal ion binding"/>
    <property type="evidence" value="ECO:0007669"/>
    <property type="project" value="UniProtKB-KW"/>
</dbReference>
<feature type="compositionally biased region" description="Acidic residues" evidence="2">
    <location>
        <begin position="1135"/>
        <end position="1156"/>
    </location>
</feature>
<evidence type="ECO:0000259" key="3">
    <source>
        <dbReference type="PROSITE" id="PS50214"/>
    </source>
</evidence>
<evidence type="ECO:0000259" key="4">
    <source>
        <dbReference type="PROSITE" id="PS50215"/>
    </source>
</evidence>
<proteinExistence type="predicted"/>
<dbReference type="Proteomes" id="UP000054560">
    <property type="component" value="Unassembled WGS sequence"/>
</dbReference>
<dbReference type="Gene3D" id="4.10.70.10">
    <property type="entry name" value="Disintegrin domain"/>
    <property type="match status" value="1"/>
</dbReference>
<keyword evidence="1" id="KW-0862">Zinc</keyword>
<dbReference type="SUPFAM" id="SSF57552">
    <property type="entry name" value="Blood coagulation inhibitor (disintegrin)"/>
    <property type="match status" value="1"/>
</dbReference>
<protein>
    <recommendedName>
        <fullName evidence="7">Disintegrin domain-containing protein</fullName>
    </recommendedName>
</protein>
<dbReference type="PANTHER" id="PTHR45702">
    <property type="entry name" value="ADAM10/ADAM17 METALLOPEPTIDASE FAMILY MEMBER"/>
    <property type="match status" value="1"/>
</dbReference>
<dbReference type="PROSITE" id="PS50215">
    <property type="entry name" value="ADAM_MEPRO"/>
    <property type="match status" value="1"/>
</dbReference>
<evidence type="ECO:0000256" key="2">
    <source>
        <dbReference type="SAM" id="MobiDB-lite"/>
    </source>
</evidence>
<dbReference type="SUPFAM" id="SSF55486">
    <property type="entry name" value="Metalloproteases ('zincins'), catalytic domain"/>
    <property type="match status" value="1"/>
</dbReference>
<evidence type="ECO:0008006" key="7">
    <source>
        <dbReference type="Google" id="ProtNLM"/>
    </source>
</evidence>
<dbReference type="InterPro" id="IPR017853">
    <property type="entry name" value="GH"/>
</dbReference>
<keyword evidence="1" id="KW-0479">Metal-binding</keyword>
<feature type="binding site" evidence="1">
    <location>
        <position position="268"/>
    </location>
    <ligand>
        <name>Zn(2+)</name>
        <dbReference type="ChEBI" id="CHEBI:29105"/>
        <note>catalytic</note>
    </ligand>
</feature>
<sequence>MYTGTLRMGDKIGTANGYIYDGHYHGVVRTEEETYFIEPAQKFSKYAERRSADRVIYRASDVHYTHPKGQKFNGVDLFPPISVVMHRNRREESRRREVSKGTCQLKLVADHTFANLFPTDTVAAKHMSLIASEVDNIFSKTTFSLDVRVALSKNSPIDVYPSKDSYPETLAGLGNEQLSPTTLLAEFAKGDWDDYCLAHLFTHREHHGILGESYEATPIEGIYGGICANSSQSSEGLNLNTGMHTNLMYGQPVSLAIEIIAATHSIGHGFGASHDPFHTGPCLGGSNNNRYIMTNTTFNEVSSNNDDFSTCSVDNINQLLESDKMADSCLTEEPSKVCGNGIVEGDEECDTFGATKCCTNKCELADNAVCTANDGCCDPDTCDYAKKDTQCAEATGCMAKAVCNGNNAKCPEQKPVKNFTPCGAGNVLYDAWICMDGKCGNELGGNKKENNLCAAFDGAESCDCPQKENECQMCCKFPSDEGVCQTVEDHCALDGTTDKACFDGDKSVSAYFEGGYPCADYKGHCDGRGTCEMAILPQTPIRHQVLLDSPLWRPVSKPVQSNFVSLSMEYSSSSIHFAFENNRTSPRIEELLELLKVEKGERPTYIRVGGNSVMKLEYAGSKYKYPDYVYVEKAIENDTLIALKDHGMRSGDKYILALPMMEPDPKYAVEFGEAIVDIFGGTDMIHALEMGNEPDHWGDNKEDKVNLLRKRPHYEFKGHGRIAFKDYLEEVTGVMLPALSKSNVLKKVGLQSPAIAGSNTNTWPHWNDNLLNMHNGMKEAMDKAQMTTSDSKPITAFHRYGMSGYSVRSSMETFMADPPTDGADESRNTMEWIGKMANQIEEKGGEFVHGEGNTVTGSGRSVLKGLRGIDRSYEAGVWMFNNLLELASRNVTRSHVHGVCGSSFAPLYVPYLYQDKDEPDFERLRVTPIYGGMYFFNRLLDGGKDAMRISVPSAYIGPSVGNPPNASDPVGVSPFYKHYHIQNVATEKQSLVYIHKDPTENAAWMKIEIPKSFCPSQKTLAVQRMTKQKRSEATSNAFDQFTTNLNGIWFDHEAAQYGSLNKETVTLNDNTKLWHINMEPLTAVVVICDSLMVTSERQDTILSDDSIKTRLVVAESDSEKVKELKKRLQVYFDSELDDATEGESDPLEIQDGDSSEMQDLKETLREWLQADMDENQNVDSVDA</sequence>
<dbReference type="RefSeq" id="XP_014161270.1">
    <property type="nucleotide sequence ID" value="XM_014305795.1"/>
</dbReference>
<feature type="binding site" evidence="1">
    <location>
        <position position="274"/>
    </location>
    <ligand>
        <name>Zn(2+)</name>
        <dbReference type="ChEBI" id="CHEBI:29105"/>
        <note>catalytic</note>
    </ligand>
</feature>
<dbReference type="STRING" id="667725.A0A0L0GGC8"/>
<evidence type="ECO:0000313" key="5">
    <source>
        <dbReference type="EMBL" id="KNC87368.1"/>
    </source>
</evidence>
<name>A0A0L0GGC8_9EUKA</name>
<dbReference type="GO" id="GO:0005886">
    <property type="term" value="C:plasma membrane"/>
    <property type="evidence" value="ECO:0007669"/>
    <property type="project" value="TreeGrafter"/>
</dbReference>
<evidence type="ECO:0000256" key="1">
    <source>
        <dbReference type="PROSITE-ProRule" id="PRU00276"/>
    </source>
</evidence>
<dbReference type="Pfam" id="PF13574">
    <property type="entry name" value="Reprolysin_2"/>
    <property type="match status" value="1"/>
</dbReference>
<dbReference type="PROSITE" id="PS50214">
    <property type="entry name" value="DISINTEGRIN_2"/>
    <property type="match status" value="1"/>
</dbReference>